<dbReference type="AlphaFoldDB" id="A6KRV5"/>
<evidence type="ECO:0000313" key="2">
    <source>
        <dbReference type="Proteomes" id="UP000234681"/>
    </source>
</evidence>
<sequence length="74" mass="8078">MNTLTSPLALRIKTLFSSSSRLHSYATSIRKAVLASMDNENMHTPDIGGQGTTSQAIQDIIRHIRIINGRAVEA</sequence>
<accession>A6KRV5</accession>
<evidence type="ECO:0000313" key="1">
    <source>
        <dbReference type="EMBL" id="EDL85021.1"/>
    </source>
</evidence>
<dbReference type="Proteomes" id="UP000234681">
    <property type="component" value="Chromosome 1"/>
</dbReference>
<dbReference type="SUPFAM" id="SSF53659">
    <property type="entry name" value="Isocitrate/Isopropylmalate dehydrogenase-like"/>
    <property type="match status" value="1"/>
</dbReference>
<proteinExistence type="predicted"/>
<reference evidence="2" key="1">
    <citation type="submission" date="2005-09" db="EMBL/GenBank/DDBJ databases">
        <authorList>
            <person name="Mural R.J."/>
            <person name="Li P.W."/>
            <person name="Adams M.D."/>
            <person name="Amanatides P.G."/>
            <person name="Baden-Tillson H."/>
            <person name="Barnstead M."/>
            <person name="Chin S.H."/>
            <person name="Dew I."/>
            <person name="Evans C.A."/>
            <person name="Ferriera S."/>
            <person name="Flanigan M."/>
            <person name="Fosler C."/>
            <person name="Glodek A."/>
            <person name="Gu Z."/>
            <person name="Holt R.A."/>
            <person name="Jennings D."/>
            <person name="Kraft C.L."/>
            <person name="Lu F."/>
            <person name="Nguyen T."/>
            <person name="Nusskern D.R."/>
            <person name="Pfannkoch C.M."/>
            <person name="Sitter C."/>
            <person name="Sutton G.G."/>
            <person name="Venter J.C."/>
            <person name="Wang Z."/>
            <person name="Woodage T."/>
            <person name="Zheng X.H."/>
            <person name="Zhong F."/>
        </authorList>
    </citation>
    <scope>NUCLEOTIDE SEQUENCE [LARGE SCALE GENOMIC DNA]</scope>
    <source>
        <strain>BN</strain>
        <strain evidence="2">Sprague-Dawley</strain>
    </source>
</reference>
<gene>
    <name evidence="1 3" type="primary">Idh3g</name>
    <name evidence="1" type="ORF">rCG_43813</name>
</gene>
<dbReference type="Gene3D" id="3.40.718.10">
    <property type="entry name" value="Isopropylmalate Dehydrogenase"/>
    <property type="match status" value="1"/>
</dbReference>
<organism evidence="1 2">
    <name type="scientific">Rattus norvegicus</name>
    <name type="common">Rat</name>
    <dbReference type="NCBI Taxonomy" id="10116"/>
    <lineage>
        <taxon>Eukaryota</taxon>
        <taxon>Metazoa</taxon>
        <taxon>Chordata</taxon>
        <taxon>Craniata</taxon>
        <taxon>Vertebrata</taxon>
        <taxon>Euteleostomi</taxon>
        <taxon>Mammalia</taxon>
        <taxon>Eutheria</taxon>
        <taxon>Euarchontoglires</taxon>
        <taxon>Glires</taxon>
        <taxon>Rodentia</taxon>
        <taxon>Myomorpha</taxon>
        <taxon>Muroidea</taxon>
        <taxon>Muridae</taxon>
        <taxon>Murinae</taxon>
        <taxon>Rattus</taxon>
    </lineage>
</organism>
<name>A6KRV5_RAT</name>
<evidence type="ECO:0000313" key="3">
    <source>
        <dbReference type="RGD" id="2863"/>
    </source>
</evidence>
<dbReference type="RGD" id="2863">
    <property type="gene designation" value="Idh3g"/>
</dbReference>
<dbReference type="EMBL" id="CH474099">
    <property type="protein sequence ID" value="EDL85021.1"/>
    <property type="molecule type" value="Genomic_DNA"/>
</dbReference>
<protein>
    <submittedName>
        <fullName evidence="1">Isocitrate dehydrogenase 3 (NAD), gamma, isoform CRA_e</fullName>
    </submittedName>
</protein>